<dbReference type="GO" id="GO:0033699">
    <property type="term" value="F:DNA 5'-adenosine monophosphate hydrolase activity"/>
    <property type="evidence" value="ECO:0007669"/>
    <property type="project" value="TreeGrafter"/>
</dbReference>
<dbReference type="GO" id="GO:0000012">
    <property type="term" value="P:single strand break repair"/>
    <property type="evidence" value="ECO:0007669"/>
    <property type="project" value="TreeGrafter"/>
</dbReference>
<keyword evidence="3" id="KW-1185">Reference proteome</keyword>
<organism evidence="2 3">
    <name type="scientific">Mycena citricolor</name>
    <dbReference type="NCBI Taxonomy" id="2018698"/>
    <lineage>
        <taxon>Eukaryota</taxon>
        <taxon>Fungi</taxon>
        <taxon>Dikarya</taxon>
        <taxon>Basidiomycota</taxon>
        <taxon>Agaricomycotina</taxon>
        <taxon>Agaricomycetes</taxon>
        <taxon>Agaricomycetidae</taxon>
        <taxon>Agaricales</taxon>
        <taxon>Marasmiineae</taxon>
        <taxon>Mycenaceae</taxon>
        <taxon>Mycena</taxon>
    </lineage>
</organism>
<reference evidence="2" key="1">
    <citation type="submission" date="2023-11" db="EMBL/GenBank/DDBJ databases">
        <authorList>
            <person name="De Vega J J."/>
            <person name="De Vega J J."/>
        </authorList>
    </citation>
    <scope>NUCLEOTIDE SEQUENCE</scope>
</reference>
<dbReference type="Gene3D" id="3.30.428.10">
    <property type="entry name" value="HIT-like"/>
    <property type="match status" value="1"/>
</dbReference>
<dbReference type="InterPro" id="IPR032566">
    <property type="entry name" value="Znf-C2HE"/>
</dbReference>
<accession>A0AAD2GXV8</accession>
<dbReference type="GO" id="GO:0030983">
    <property type="term" value="F:mismatched DNA binding"/>
    <property type="evidence" value="ECO:0007669"/>
    <property type="project" value="TreeGrafter"/>
</dbReference>
<evidence type="ECO:0000259" key="1">
    <source>
        <dbReference type="Pfam" id="PF16278"/>
    </source>
</evidence>
<dbReference type="GO" id="GO:0005634">
    <property type="term" value="C:nucleus"/>
    <property type="evidence" value="ECO:0007669"/>
    <property type="project" value="TreeGrafter"/>
</dbReference>
<dbReference type="GO" id="GO:1990165">
    <property type="term" value="F:single-strand break-containing DNA binding"/>
    <property type="evidence" value="ECO:0007669"/>
    <property type="project" value="TreeGrafter"/>
</dbReference>
<dbReference type="GO" id="GO:0003697">
    <property type="term" value="F:single-stranded DNA binding"/>
    <property type="evidence" value="ECO:0007669"/>
    <property type="project" value="TreeGrafter"/>
</dbReference>
<evidence type="ECO:0000313" key="3">
    <source>
        <dbReference type="Proteomes" id="UP001295794"/>
    </source>
</evidence>
<evidence type="ECO:0000313" key="2">
    <source>
        <dbReference type="EMBL" id="CAK5264575.1"/>
    </source>
</evidence>
<dbReference type="GO" id="GO:0003725">
    <property type="term" value="F:double-stranded RNA binding"/>
    <property type="evidence" value="ECO:0007669"/>
    <property type="project" value="TreeGrafter"/>
</dbReference>
<proteinExistence type="predicted"/>
<dbReference type="Pfam" id="PF16278">
    <property type="entry name" value="zf-C2HE"/>
    <property type="match status" value="1"/>
</dbReference>
<protein>
    <recommendedName>
        <fullName evidence="1">Aprataxin C2HE/C2H2/C2HC zinc finger domain-containing protein</fullName>
    </recommendedName>
</protein>
<name>A0AAD2GXV8_9AGAR</name>
<sequence>MASTLLSGRVLISPSHLHLHVLSDDLCSDRMKHKKHYNSFHPKLGFFLSLDEVLSWFDAEPSYFNSMSQLEPKRHYEPMLKEDLVCWRCDSVMKNMPTLKAHLQKEFEDLRAREQARMERKRKRAIEDSEAKRET</sequence>
<dbReference type="PANTHER" id="PTHR12486">
    <property type="entry name" value="APRATAXIN-RELATED"/>
    <property type="match status" value="1"/>
</dbReference>
<feature type="domain" description="Aprataxin C2HE/C2H2/C2HC zinc finger" evidence="1">
    <location>
        <begin position="44"/>
        <end position="108"/>
    </location>
</feature>
<dbReference type="AlphaFoldDB" id="A0AAD2GXV8"/>
<dbReference type="EMBL" id="CAVNYO010000061">
    <property type="protein sequence ID" value="CAK5264575.1"/>
    <property type="molecule type" value="Genomic_DNA"/>
</dbReference>
<dbReference type="Proteomes" id="UP001295794">
    <property type="component" value="Unassembled WGS sequence"/>
</dbReference>
<dbReference type="SUPFAM" id="SSF54197">
    <property type="entry name" value="HIT-like"/>
    <property type="match status" value="1"/>
</dbReference>
<dbReference type="PANTHER" id="PTHR12486:SF4">
    <property type="entry name" value="APRATAXIN"/>
    <property type="match status" value="1"/>
</dbReference>
<gene>
    <name evidence="2" type="ORF">MYCIT1_LOCUS4846</name>
</gene>
<dbReference type="InterPro" id="IPR036265">
    <property type="entry name" value="HIT-like_sf"/>
</dbReference>
<comment type="caution">
    <text evidence="2">The sequence shown here is derived from an EMBL/GenBank/DDBJ whole genome shotgun (WGS) entry which is preliminary data.</text>
</comment>